<dbReference type="FunFam" id="3.30.190.20:FF:000006">
    <property type="entry name" value="Ribosomal protein"/>
    <property type="match status" value="1"/>
</dbReference>
<sequence>MKKVLSKIPSDFLRESIHKIVAASAEKPRKFTETVELQIGLKGYDPQKDKRFSGSLVLPTNPRPGAKICLLLNESQRDAAVAAGITADIRTEEQLKAFKKAKKVVKRFAKSYDAFLCSDTMIKRIPRILGPTLSKAGKFPTALTDNDDVAQKITELQSTIKFQLKKVLCLNTAIGHVKMTEEEIYKNLVLSINFLCSLLKKKWQNVKCLYIKTTMGHPIRIY</sequence>
<dbReference type="Gene3D" id="3.30.190.20">
    <property type="match status" value="1"/>
</dbReference>
<proteinExistence type="inferred from homology"/>
<dbReference type="Proteomes" id="UP000717585">
    <property type="component" value="Unassembled WGS sequence"/>
</dbReference>
<name>A0A8J6B3B7_9EUKA</name>
<comment type="caution">
    <text evidence="5">The sequence shown here is derived from an EMBL/GenBank/DDBJ whole genome shotgun (WGS) entry which is preliminary data.</text>
</comment>
<dbReference type="Pfam" id="PF00687">
    <property type="entry name" value="Ribosomal_L1"/>
    <property type="match status" value="1"/>
</dbReference>
<dbReference type="GO" id="GO:0003735">
    <property type="term" value="F:structural constituent of ribosome"/>
    <property type="evidence" value="ECO:0007669"/>
    <property type="project" value="InterPro"/>
</dbReference>
<evidence type="ECO:0000256" key="1">
    <source>
        <dbReference type="ARBA" id="ARBA00010531"/>
    </source>
</evidence>
<protein>
    <recommendedName>
        <fullName evidence="4">Ribosomal protein</fullName>
    </recommendedName>
</protein>
<dbReference type="Gene3D" id="3.40.50.790">
    <property type="match status" value="1"/>
</dbReference>
<dbReference type="FunFam" id="3.40.50.790:FF:000005">
    <property type="entry name" value="50S ribosomal protein L1"/>
    <property type="match status" value="1"/>
</dbReference>
<dbReference type="GO" id="GO:0015934">
    <property type="term" value="C:large ribosomal subunit"/>
    <property type="evidence" value="ECO:0007669"/>
    <property type="project" value="InterPro"/>
</dbReference>
<dbReference type="InterPro" id="IPR002143">
    <property type="entry name" value="Ribosomal_uL1"/>
</dbReference>
<dbReference type="EMBL" id="JAHDYR010000002">
    <property type="protein sequence ID" value="KAG9397440.1"/>
    <property type="molecule type" value="Genomic_DNA"/>
</dbReference>
<dbReference type="InterPro" id="IPR023673">
    <property type="entry name" value="Ribosomal_uL1_CS"/>
</dbReference>
<dbReference type="PANTHER" id="PTHR36427:SF3">
    <property type="entry name" value="LARGE RIBOSOMAL SUBUNIT PROTEIN UL1M"/>
    <property type="match status" value="1"/>
</dbReference>
<dbReference type="SUPFAM" id="SSF56808">
    <property type="entry name" value="Ribosomal protein L1"/>
    <property type="match status" value="1"/>
</dbReference>
<dbReference type="InterPro" id="IPR023674">
    <property type="entry name" value="Ribosomal_uL1-like"/>
</dbReference>
<dbReference type="OrthoDB" id="2449818at2759"/>
<reference evidence="5" key="1">
    <citation type="submission" date="2021-05" db="EMBL/GenBank/DDBJ databases">
        <title>A free-living protist that lacks canonical eukaryotic 1 DNA replication and segregation systems.</title>
        <authorList>
            <person name="Salas-Leiva D.E."/>
            <person name="Tromer E.C."/>
            <person name="Curtis B.A."/>
            <person name="Jerlstrom-Hultqvist J."/>
            <person name="Kolisko M."/>
            <person name="Yi Z."/>
            <person name="Salas-Leiva J.S."/>
            <person name="Gallot-Lavallee L."/>
            <person name="Kops G.J.P.L."/>
            <person name="Archibald J.M."/>
            <person name="Simpson A.G.B."/>
            <person name="Roger A.J."/>
        </authorList>
    </citation>
    <scope>NUCLEOTIDE SEQUENCE</scope>
    <source>
        <strain evidence="5">BICM</strain>
    </source>
</reference>
<dbReference type="PANTHER" id="PTHR36427">
    <property type="entry name" value="54S RIBOSOMAL PROTEIN L1, MITOCHONDRIAL"/>
    <property type="match status" value="1"/>
</dbReference>
<dbReference type="InterPro" id="IPR016095">
    <property type="entry name" value="Ribosomal_uL1_3-a/b-sand"/>
</dbReference>
<dbReference type="GO" id="GO:0006412">
    <property type="term" value="P:translation"/>
    <property type="evidence" value="ECO:0007669"/>
    <property type="project" value="InterPro"/>
</dbReference>
<keyword evidence="3 4" id="KW-0687">Ribonucleoprotein</keyword>
<comment type="similarity">
    <text evidence="1 4">Belongs to the universal ribosomal protein uL1 family.</text>
</comment>
<accession>A0A8J6B3B7</accession>
<dbReference type="PROSITE" id="PS01199">
    <property type="entry name" value="RIBOSOMAL_L1"/>
    <property type="match status" value="1"/>
</dbReference>
<evidence type="ECO:0000313" key="5">
    <source>
        <dbReference type="EMBL" id="KAG9397440.1"/>
    </source>
</evidence>
<dbReference type="InterPro" id="IPR028364">
    <property type="entry name" value="Ribosomal_uL1/biogenesis"/>
</dbReference>
<evidence type="ECO:0000256" key="4">
    <source>
        <dbReference type="RuleBase" id="RU000659"/>
    </source>
</evidence>
<evidence type="ECO:0000313" key="6">
    <source>
        <dbReference type="Proteomes" id="UP000717585"/>
    </source>
</evidence>
<dbReference type="PIRSF" id="PIRSF002155">
    <property type="entry name" value="Ribosomal_L1"/>
    <property type="match status" value="1"/>
</dbReference>
<dbReference type="AlphaFoldDB" id="A0A8J6B3B7"/>
<keyword evidence="2 4" id="KW-0689">Ribosomal protein</keyword>
<keyword evidence="6" id="KW-1185">Reference proteome</keyword>
<dbReference type="CDD" id="cd00403">
    <property type="entry name" value="Ribosomal_L1"/>
    <property type="match status" value="1"/>
</dbReference>
<gene>
    <name evidence="5" type="ORF">J8273_0935</name>
</gene>
<dbReference type="GO" id="GO:0003723">
    <property type="term" value="F:RNA binding"/>
    <property type="evidence" value="ECO:0007669"/>
    <property type="project" value="InterPro"/>
</dbReference>
<organism evidence="5 6">
    <name type="scientific">Carpediemonas membranifera</name>
    <dbReference type="NCBI Taxonomy" id="201153"/>
    <lineage>
        <taxon>Eukaryota</taxon>
        <taxon>Metamonada</taxon>
        <taxon>Carpediemonas-like organisms</taxon>
        <taxon>Carpediemonas</taxon>
    </lineage>
</organism>
<evidence type="ECO:0000256" key="2">
    <source>
        <dbReference type="ARBA" id="ARBA00022980"/>
    </source>
</evidence>
<evidence type="ECO:0000256" key="3">
    <source>
        <dbReference type="ARBA" id="ARBA00023274"/>
    </source>
</evidence>